<evidence type="ECO:0000256" key="2">
    <source>
        <dbReference type="ARBA" id="ARBA00008779"/>
    </source>
</evidence>
<evidence type="ECO:0000259" key="8">
    <source>
        <dbReference type="Pfam" id="PF00884"/>
    </source>
</evidence>
<dbReference type="Pfam" id="PF00884">
    <property type="entry name" value="Sulfatase"/>
    <property type="match status" value="1"/>
</dbReference>
<evidence type="ECO:0000256" key="6">
    <source>
        <dbReference type="SAM" id="MobiDB-lite"/>
    </source>
</evidence>
<dbReference type="GO" id="GO:0008484">
    <property type="term" value="F:sulfuric ester hydrolase activity"/>
    <property type="evidence" value="ECO:0007669"/>
    <property type="project" value="InterPro"/>
</dbReference>
<evidence type="ECO:0000256" key="4">
    <source>
        <dbReference type="ARBA" id="ARBA00022837"/>
    </source>
</evidence>
<proteinExistence type="inferred from homology"/>
<keyword evidence="5" id="KW-0325">Glycoprotein</keyword>
<keyword evidence="7" id="KW-0732">Signal</keyword>
<evidence type="ECO:0000256" key="1">
    <source>
        <dbReference type="ARBA" id="ARBA00001913"/>
    </source>
</evidence>
<dbReference type="InterPro" id="IPR000917">
    <property type="entry name" value="Sulfatase_N"/>
</dbReference>
<gene>
    <name evidence="10" type="primary">LOC116291801</name>
</gene>
<feature type="domain" description="Sulfatase N-terminal" evidence="8">
    <location>
        <begin position="24"/>
        <end position="331"/>
    </location>
</feature>
<feature type="chain" id="PRO_5027783663" evidence="7">
    <location>
        <begin position="21"/>
        <end position="489"/>
    </location>
</feature>
<reference evidence="10" key="1">
    <citation type="submission" date="2025-08" db="UniProtKB">
        <authorList>
            <consortium name="RefSeq"/>
        </authorList>
    </citation>
    <scope>IDENTIFICATION</scope>
</reference>
<evidence type="ECO:0000256" key="3">
    <source>
        <dbReference type="ARBA" id="ARBA00022723"/>
    </source>
</evidence>
<dbReference type="Gene3D" id="3.30.1120.10">
    <property type="match status" value="1"/>
</dbReference>
<dbReference type="Proteomes" id="UP000515163">
    <property type="component" value="Unplaced"/>
</dbReference>
<dbReference type="KEGG" id="aten:116291801"/>
<evidence type="ECO:0000256" key="5">
    <source>
        <dbReference type="ARBA" id="ARBA00023180"/>
    </source>
</evidence>
<dbReference type="RefSeq" id="XP_031554872.1">
    <property type="nucleotide sequence ID" value="XM_031699012.1"/>
</dbReference>
<evidence type="ECO:0000256" key="7">
    <source>
        <dbReference type="SAM" id="SignalP"/>
    </source>
</evidence>
<dbReference type="FunCoup" id="A0A6P8HQF9">
    <property type="interactions" value="395"/>
</dbReference>
<dbReference type="GeneID" id="116291801"/>
<protein>
    <submittedName>
        <fullName evidence="10">Arylsulfatase B-like</fullName>
    </submittedName>
</protein>
<comment type="cofactor">
    <cofactor evidence="1">
        <name>Ca(2+)</name>
        <dbReference type="ChEBI" id="CHEBI:29108"/>
    </cofactor>
</comment>
<dbReference type="SUPFAM" id="SSF53649">
    <property type="entry name" value="Alkaline phosphatase-like"/>
    <property type="match status" value="1"/>
</dbReference>
<dbReference type="PANTHER" id="PTHR10342:SF274">
    <property type="entry name" value="ARYLSULFATASE B"/>
    <property type="match status" value="1"/>
</dbReference>
<sequence>MFQLFSTFLFFVLFVAPSESASKPHILFILADDFGWSDVGFHGSKIQTPNIDKLASEGVILNNYYVQPICTPTRGSLLSGLYPIHLGLQHGIVHNGCPYGLPLNLTLLPQKLQQSGYSTHMLGKWHLGFYNWESTPTYRGFDTFYGFYSGAENHYTHIQGHYLDLRDNKNIVDDMNGTYSVHLFTKQAEKIVHLHEPSQPMFMYLAFQNVHSPVQAPQAYIDRYSFIDDPLRRTYAGMVTIMDEAIGNLTNAFKNAGLWDNTLLVFSTDNGGVPKNGGYDYPLRGRKDTLWEGGIRGVSFVHGSPLARRGVKCNGLMHVSDWYPTLVNLAGGSYDKETLDGYDVWDSISLGKPSPRTELLHNIDPLQESDKDDVGFGYQGIGLRVGDMKLLMGVPNISYFIPPEDRPIDYMETTQENKVSIDYVAVALYNVTADPYEKNDLKDKYPDIVKQLQDRVEFYKKTAVPPANKPNDPQAKETAKKNGAWSPWL</sequence>
<evidence type="ECO:0000313" key="10">
    <source>
        <dbReference type="RefSeq" id="XP_031554872.1"/>
    </source>
</evidence>
<keyword evidence="9" id="KW-1185">Reference proteome</keyword>
<dbReference type="OrthoDB" id="103349at2759"/>
<dbReference type="InterPro" id="IPR047115">
    <property type="entry name" value="ARSB"/>
</dbReference>
<evidence type="ECO:0000313" key="9">
    <source>
        <dbReference type="Proteomes" id="UP000515163"/>
    </source>
</evidence>
<dbReference type="CDD" id="cd16029">
    <property type="entry name" value="4-S"/>
    <property type="match status" value="1"/>
</dbReference>
<organism evidence="9 10">
    <name type="scientific">Actinia tenebrosa</name>
    <name type="common">Australian red waratah sea anemone</name>
    <dbReference type="NCBI Taxonomy" id="6105"/>
    <lineage>
        <taxon>Eukaryota</taxon>
        <taxon>Metazoa</taxon>
        <taxon>Cnidaria</taxon>
        <taxon>Anthozoa</taxon>
        <taxon>Hexacorallia</taxon>
        <taxon>Actiniaria</taxon>
        <taxon>Actiniidae</taxon>
        <taxon>Actinia</taxon>
    </lineage>
</organism>
<keyword evidence="4" id="KW-0106">Calcium</keyword>
<name>A0A6P8HQF9_ACTTE</name>
<keyword evidence="3" id="KW-0479">Metal-binding</keyword>
<dbReference type="InterPro" id="IPR017850">
    <property type="entry name" value="Alkaline_phosphatase_core_sf"/>
</dbReference>
<dbReference type="AlphaFoldDB" id="A0A6P8HQF9"/>
<accession>A0A6P8HQF9</accession>
<dbReference type="InParanoid" id="A0A6P8HQF9"/>
<feature type="signal peptide" evidence="7">
    <location>
        <begin position="1"/>
        <end position="20"/>
    </location>
</feature>
<feature type="region of interest" description="Disordered" evidence="6">
    <location>
        <begin position="460"/>
        <end position="489"/>
    </location>
</feature>
<dbReference type="PANTHER" id="PTHR10342">
    <property type="entry name" value="ARYLSULFATASE"/>
    <property type="match status" value="1"/>
</dbReference>
<dbReference type="Gene3D" id="3.40.720.10">
    <property type="entry name" value="Alkaline Phosphatase, subunit A"/>
    <property type="match status" value="1"/>
</dbReference>
<comment type="similarity">
    <text evidence="2">Belongs to the sulfatase family.</text>
</comment>
<dbReference type="GO" id="GO:0046872">
    <property type="term" value="F:metal ion binding"/>
    <property type="evidence" value="ECO:0007669"/>
    <property type="project" value="UniProtKB-KW"/>
</dbReference>